<evidence type="ECO:0000256" key="5">
    <source>
        <dbReference type="ARBA" id="ARBA00023014"/>
    </source>
</evidence>
<evidence type="ECO:0000256" key="3">
    <source>
        <dbReference type="ARBA" id="ARBA00022723"/>
    </source>
</evidence>
<accession>A0A1H5UL56</accession>
<gene>
    <name evidence="9" type="primary">edd</name>
    <name evidence="13" type="ORF">SAMN05421751_104133</name>
</gene>
<dbReference type="Pfam" id="PF24877">
    <property type="entry name" value="ILV_EDD_C"/>
    <property type="match status" value="1"/>
</dbReference>
<sequence>MALNDTVRRVTDRIIDRSRETRRAHLDRMAAAREAGPARAHLSCSALAHAVAASGPDKDRLAKGHTPNLGIVTAYNDMLSAHQPFERFPDLIRVAARDSGATAQVAGGVPAMCDGVTQGFSGMELSLFSRDVIALSASVALSHNVFDAAVFLGVCDKIVPGLVIAAQAFGHLPAVFLPAGPMESGLPNEEKAKVRQRYAAGEIGREELMAAEMAAYHGPGTCTFYGTANTNQMLMEFMGLHLPGASFVHPNTPLRDALTQAGAKRALALTALGNDYTPVCEVLDERAFVNGIVGLNATGGSTNLLIHLVAMARAGGILLDWEDFAELSEVTPLMARVYPNGLADVNHFHAAGGFGFMIGELLDAGLLHPDTLTVAGRGLHHYTREPVLRDGELTWRDGAGRSLNDRILRPAGDPFQPTGGLKRLTGSLGTAVMKVSAVAPEHHVVEAPARVFDDQDQVKAAFKAGNLSGDLVVVVRFQGPKANGMPELHSLTPILSILQGRGQKVALVTDGRMSGASGKVPAAIHVCPEAVDGGPIARLRDGDLVRVDAQAGRLEILTPGVPDRPAAVADLSAHQHGTGRELFAAFRHAVGSADRGASIFGG</sequence>
<evidence type="ECO:0000259" key="12">
    <source>
        <dbReference type="Pfam" id="PF24877"/>
    </source>
</evidence>
<dbReference type="HAMAP" id="MF_02094">
    <property type="entry name" value="Edd"/>
    <property type="match status" value="1"/>
</dbReference>
<dbReference type="GO" id="GO:0051539">
    <property type="term" value="F:4 iron, 4 sulfur cluster binding"/>
    <property type="evidence" value="ECO:0007669"/>
    <property type="project" value="UniProtKB-UniRule"/>
</dbReference>
<reference evidence="13 14" key="1">
    <citation type="submission" date="2016-10" db="EMBL/GenBank/DDBJ databases">
        <authorList>
            <person name="de Groot N.N."/>
        </authorList>
    </citation>
    <scope>NUCLEOTIDE SEQUENCE [LARGE SCALE GENOMIC DNA]</scope>
    <source>
        <strain evidence="13 14">DSM 23413</strain>
    </source>
</reference>
<dbReference type="OrthoDB" id="9807077at2"/>
<dbReference type="Pfam" id="PF00920">
    <property type="entry name" value="ILVD_EDD_N"/>
    <property type="match status" value="1"/>
</dbReference>
<dbReference type="RefSeq" id="WP_104007353.1">
    <property type="nucleotide sequence ID" value="NZ_FNVD01000004.1"/>
</dbReference>
<dbReference type="GO" id="GO:0046872">
    <property type="term" value="F:metal ion binding"/>
    <property type="evidence" value="ECO:0007669"/>
    <property type="project" value="UniProtKB-KW"/>
</dbReference>
<evidence type="ECO:0000256" key="1">
    <source>
        <dbReference type="ARBA" id="ARBA00006486"/>
    </source>
</evidence>
<feature type="binding site" evidence="9">
    <location>
        <position position="222"/>
    </location>
    <ligand>
        <name>[4Fe-4S] cluster</name>
        <dbReference type="ChEBI" id="CHEBI:49883"/>
    </ligand>
</feature>
<proteinExistence type="inferred from homology"/>
<comment type="function">
    <text evidence="9">Catalyzes the dehydration of 6-phospho-D-gluconate to 2-dehydro-3-deoxy-6-phospho-D-gluconate.</text>
</comment>
<dbReference type="PANTHER" id="PTHR43661:SF1">
    <property type="entry name" value="PHOSPHOGLUCONATE DEHYDRATASE"/>
    <property type="match status" value="1"/>
</dbReference>
<dbReference type="Gene3D" id="3.50.30.80">
    <property type="entry name" value="IlvD/EDD C-terminal domain-like"/>
    <property type="match status" value="1"/>
</dbReference>
<evidence type="ECO:0000256" key="7">
    <source>
        <dbReference type="ARBA" id="ARBA00023239"/>
    </source>
</evidence>
<dbReference type="SUPFAM" id="SSF143975">
    <property type="entry name" value="IlvD/EDD N-terminal domain-like"/>
    <property type="match status" value="1"/>
</dbReference>
<evidence type="ECO:0000259" key="11">
    <source>
        <dbReference type="Pfam" id="PF00920"/>
    </source>
</evidence>
<dbReference type="InterPro" id="IPR004786">
    <property type="entry name" value="6-phosphgluc_deHydtase"/>
</dbReference>
<protein>
    <recommendedName>
        <fullName evidence="9 10">Phosphogluconate dehydratase</fullName>
        <ecNumber evidence="9 10">4.2.1.12</ecNumber>
    </recommendedName>
</protein>
<evidence type="ECO:0000256" key="9">
    <source>
        <dbReference type="HAMAP-Rule" id="MF_02094"/>
    </source>
</evidence>
<dbReference type="SUPFAM" id="SSF52016">
    <property type="entry name" value="LeuD/IlvD-like"/>
    <property type="match status" value="1"/>
</dbReference>
<dbReference type="InterPro" id="IPR037237">
    <property type="entry name" value="IlvD/EDD_N"/>
</dbReference>
<dbReference type="InterPro" id="IPR042096">
    <property type="entry name" value="Dihydro-acid_dehy_C"/>
</dbReference>
<evidence type="ECO:0000313" key="14">
    <source>
        <dbReference type="Proteomes" id="UP000236742"/>
    </source>
</evidence>
<keyword evidence="7 9" id="KW-0456">Lyase</keyword>
<dbReference type="NCBIfam" id="TIGR01196">
    <property type="entry name" value="edd"/>
    <property type="match status" value="1"/>
</dbReference>
<dbReference type="AlphaFoldDB" id="A0A1H5UL56"/>
<keyword evidence="5 9" id="KW-0411">Iron-sulfur</keyword>
<dbReference type="GO" id="GO:0009255">
    <property type="term" value="P:Entner-Doudoroff pathway through 6-phosphogluconate"/>
    <property type="evidence" value="ECO:0007669"/>
    <property type="project" value="UniProtKB-UniRule"/>
</dbReference>
<keyword evidence="8 9" id="KW-0119">Carbohydrate metabolism</keyword>
<dbReference type="GO" id="GO:0019521">
    <property type="term" value="P:D-gluconate metabolic process"/>
    <property type="evidence" value="ECO:0007669"/>
    <property type="project" value="UniProtKB-KW"/>
</dbReference>
<evidence type="ECO:0000313" key="13">
    <source>
        <dbReference type="EMBL" id="SEF75782.1"/>
    </source>
</evidence>
<comment type="cofactor">
    <cofactor evidence="9">
        <name>[4Fe-4S] cluster</name>
        <dbReference type="ChEBI" id="CHEBI:49883"/>
    </cofactor>
    <text evidence="9">Binds 1 [4Fe-4S] cluster.</text>
</comment>
<feature type="domain" description="Dihydroxy-acid/6-phosphogluconate dehydratase N-terminal" evidence="11">
    <location>
        <begin position="67"/>
        <end position="380"/>
    </location>
</feature>
<organism evidence="13 14">
    <name type="scientific">Jhaorihella thermophila</name>
    <dbReference type="NCBI Taxonomy" id="488547"/>
    <lineage>
        <taxon>Bacteria</taxon>
        <taxon>Pseudomonadati</taxon>
        <taxon>Pseudomonadota</taxon>
        <taxon>Alphaproteobacteria</taxon>
        <taxon>Rhodobacterales</taxon>
        <taxon>Paracoccaceae</taxon>
        <taxon>Jhaorihella</taxon>
    </lineage>
</organism>
<comment type="catalytic activity">
    <reaction evidence="9">
        <text>6-phospho-D-gluconate = 2-dehydro-3-deoxy-6-phospho-D-gluconate + H2O</text>
        <dbReference type="Rhea" id="RHEA:17277"/>
        <dbReference type="ChEBI" id="CHEBI:15377"/>
        <dbReference type="ChEBI" id="CHEBI:57569"/>
        <dbReference type="ChEBI" id="CHEBI:58759"/>
        <dbReference type="EC" id="4.2.1.12"/>
    </reaction>
</comment>
<dbReference type="PANTHER" id="PTHR43661">
    <property type="entry name" value="D-XYLONATE DEHYDRATASE"/>
    <property type="match status" value="1"/>
</dbReference>
<comment type="pathway">
    <text evidence="9">Carbohydrate metabolism; Entner-Doudoroff pathway.</text>
</comment>
<evidence type="ECO:0000256" key="10">
    <source>
        <dbReference type="NCBIfam" id="TIGR01196"/>
    </source>
</evidence>
<dbReference type="PROSITE" id="PS00886">
    <property type="entry name" value="ILVD_EDD_1"/>
    <property type="match status" value="1"/>
</dbReference>
<keyword evidence="2 9" id="KW-0004">4Fe-4S</keyword>
<name>A0A1H5UL56_9RHOB</name>
<dbReference type="GO" id="GO:0004456">
    <property type="term" value="F:phosphogluconate dehydratase activity"/>
    <property type="evidence" value="ECO:0007669"/>
    <property type="project" value="UniProtKB-UniRule"/>
</dbReference>
<feature type="binding site" evidence="9">
    <location>
        <position position="155"/>
    </location>
    <ligand>
        <name>[4Fe-4S] cluster</name>
        <dbReference type="ChEBI" id="CHEBI:49883"/>
    </ligand>
</feature>
<evidence type="ECO:0000256" key="8">
    <source>
        <dbReference type="ARBA" id="ARBA00023277"/>
    </source>
</evidence>
<evidence type="ECO:0000256" key="6">
    <source>
        <dbReference type="ARBA" id="ARBA00023064"/>
    </source>
</evidence>
<evidence type="ECO:0000256" key="2">
    <source>
        <dbReference type="ARBA" id="ARBA00022485"/>
    </source>
</evidence>
<keyword evidence="3 9" id="KW-0479">Metal-binding</keyword>
<dbReference type="EC" id="4.2.1.12" evidence="9 10"/>
<comment type="similarity">
    <text evidence="1 9">Belongs to the IlvD/Edd family.</text>
</comment>
<feature type="domain" description="Dihydroxy-acid/6-phosphogluconate dehydratase C-terminal" evidence="12">
    <location>
        <begin position="407"/>
        <end position="597"/>
    </location>
</feature>
<evidence type="ECO:0000256" key="4">
    <source>
        <dbReference type="ARBA" id="ARBA00023004"/>
    </source>
</evidence>
<dbReference type="InterPro" id="IPR056740">
    <property type="entry name" value="ILV_EDD_C"/>
</dbReference>
<dbReference type="InterPro" id="IPR020558">
    <property type="entry name" value="DiOHA_6PGluconate_deHydtase_CS"/>
</dbReference>
<dbReference type="EMBL" id="FNVD01000004">
    <property type="protein sequence ID" value="SEF75782.1"/>
    <property type="molecule type" value="Genomic_DNA"/>
</dbReference>
<keyword evidence="6 9" id="KW-0311">Gluconate utilization</keyword>
<dbReference type="GO" id="GO:0005829">
    <property type="term" value="C:cytosol"/>
    <property type="evidence" value="ECO:0007669"/>
    <property type="project" value="TreeGrafter"/>
</dbReference>
<dbReference type="Proteomes" id="UP000236742">
    <property type="component" value="Unassembled WGS sequence"/>
</dbReference>
<dbReference type="PROSITE" id="PS00887">
    <property type="entry name" value="ILVD_EDD_2"/>
    <property type="match status" value="1"/>
</dbReference>
<dbReference type="UniPathway" id="UPA00226"/>
<keyword evidence="4 9" id="KW-0408">Iron</keyword>
<dbReference type="InterPro" id="IPR000581">
    <property type="entry name" value="ILV_EDD_N"/>
</dbReference>
<keyword evidence="14" id="KW-1185">Reference proteome</keyword>